<evidence type="ECO:0000256" key="2">
    <source>
        <dbReference type="ARBA" id="ARBA00022801"/>
    </source>
</evidence>
<dbReference type="PANTHER" id="PTHR43309">
    <property type="entry name" value="5-OXOPROLINASE SUBUNIT C"/>
    <property type="match status" value="1"/>
</dbReference>
<feature type="domain" description="Carboxyltransferase" evidence="4">
    <location>
        <begin position="27"/>
        <end position="307"/>
    </location>
</feature>
<gene>
    <name evidence="5" type="primary">pxpC_2</name>
    <name evidence="5" type="ORF">OPKNFCMD_3901</name>
</gene>
<sequence>MSAASLSILSAGPGATIQDGGRHGYLRYGITAAGPMDPLAHATANRALDNEAGATAIEISLGGIELTAEGGPVGVALAGGDMRLSLDGAPLPPAVAVTLEPGAALRVRAGRSGAWTYLAVAGRLDVAPMLGSTATHTRSGFGGLEGRALRPGDRLRVADPRPGPAEPHALLAPWLDRPPERIRVVLGPQDDFFAEDQVAAFLSGPWTVTPRGDRMACFLDGTPLRHARGYNIVSDGIAMGAIQVPGEGRPIVLMADRQSTGGYPKIATVIGPDLGRLAQAQAGTRIGFRAVTLAQAVAARRAEAEALRPAVAREPLRRTEFTAEFLLGRNLIGGVVDAGA</sequence>
<reference evidence="5" key="1">
    <citation type="journal article" date="2021" name="Front. Microbiol.">
        <title>Comprehensive Comparative Genomics and Phenotyping of Methylobacterium Species.</title>
        <authorList>
            <person name="Alessa O."/>
            <person name="Ogura Y."/>
            <person name="Fujitani Y."/>
            <person name="Takami H."/>
            <person name="Hayashi T."/>
            <person name="Sahin N."/>
            <person name="Tani A."/>
        </authorList>
    </citation>
    <scope>NUCLEOTIDE SEQUENCE</scope>
    <source>
        <strain evidence="5">KCTC 52305</strain>
    </source>
</reference>
<accession>A0ABQ4R140</accession>
<dbReference type="PANTHER" id="PTHR43309:SF5">
    <property type="entry name" value="5-OXOPROLINASE SUBUNIT C"/>
    <property type="match status" value="1"/>
</dbReference>
<proteinExistence type="predicted"/>
<dbReference type="InterPro" id="IPR029000">
    <property type="entry name" value="Cyclophilin-like_dom_sf"/>
</dbReference>
<dbReference type="InterPro" id="IPR003778">
    <property type="entry name" value="CT_A_B"/>
</dbReference>
<dbReference type="SUPFAM" id="SSF50891">
    <property type="entry name" value="Cyclophilin-like"/>
    <property type="match status" value="1"/>
</dbReference>
<organism evidence="5 6">
    <name type="scientific">Methylobacterium crusticola</name>
    <dbReference type="NCBI Taxonomy" id="1697972"/>
    <lineage>
        <taxon>Bacteria</taxon>
        <taxon>Pseudomonadati</taxon>
        <taxon>Pseudomonadota</taxon>
        <taxon>Alphaproteobacteria</taxon>
        <taxon>Hyphomicrobiales</taxon>
        <taxon>Methylobacteriaceae</taxon>
        <taxon>Methylobacterium</taxon>
    </lineage>
</organism>
<dbReference type="RefSeq" id="WP_128566268.1">
    <property type="nucleotide sequence ID" value="NZ_BPQH01000012.1"/>
</dbReference>
<reference evidence="5" key="2">
    <citation type="submission" date="2021-08" db="EMBL/GenBank/DDBJ databases">
        <authorList>
            <person name="Tani A."/>
            <person name="Ola A."/>
            <person name="Ogura Y."/>
            <person name="Katsura K."/>
            <person name="Hayashi T."/>
        </authorList>
    </citation>
    <scope>NUCLEOTIDE SEQUENCE</scope>
    <source>
        <strain evidence="5">KCTC 52305</strain>
    </source>
</reference>
<evidence type="ECO:0000256" key="1">
    <source>
        <dbReference type="ARBA" id="ARBA00022741"/>
    </source>
</evidence>
<protein>
    <submittedName>
        <fullName evidence="5">5-oxoprolinase subunit C</fullName>
    </submittedName>
</protein>
<dbReference type="Proteomes" id="UP001055167">
    <property type="component" value="Unassembled WGS sequence"/>
</dbReference>
<dbReference type="InterPro" id="IPR052708">
    <property type="entry name" value="PxpC"/>
</dbReference>
<keyword evidence="1" id="KW-0547">Nucleotide-binding</keyword>
<evidence type="ECO:0000313" key="6">
    <source>
        <dbReference type="Proteomes" id="UP001055167"/>
    </source>
</evidence>
<keyword evidence="3" id="KW-0067">ATP-binding</keyword>
<keyword evidence="2" id="KW-0378">Hydrolase</keyword>
<dbReference type="Pfam" id="PF02626">
    <property type="entry name" value="CT_A_B"/>
    <property type="match status" value="1"/>
</dbReference>
<name>A0ABQ4R140_9HYPH</name>
<evidence type="ECO:0000313" key="5">
    <source>
        <dbReference type="EMBL" id="GJD51149.1"/>
    </source>
</evidence>
<dbReference type="Gene3D" id="2.40.100.10">
    <property type="entry name" value="Cyclophilin-like"/>
    <property type="match status" value="1"/>
</dbReference>
<evidence type="ECO:0000256" key="3">
    <source>
        <dbReference type="ARBA" id="ARBA00022840"/>
    </source>
</evidence>
<dbReference type="SMART" id="SM00797">
    <property type="entry name" value="AHS2"/>
    <property type="match status" value="1"/>
</dbReference>
<dbReference type="EMBL" id="BPQH01000012">
    <property type="protein sequence ID" value="GJD51149.1"/>
    <property type="molecule type" value="Genomic_DNA"/>
</dbReference>
<keyword evidence="6" id="KW-1185">Reference proteome</keyword>
<evidence type="ECO:0000259" key="4">
    <source>
        <dbReference type="SMART" id="SM00797"/>
    </source>
</evidence>
<dbReference type="NCBIfam" id="TIGR00724">
    <property type="entry name" value="urea_amlyse_rel"/>
    <property type="match status" value="1"/>
</dbReference>
<comment type="caution">
    <text evidence="5">The sequence shown here is derived from an EMBL/GenBank/DDBJ whole genome shotgun (WGS) entry which is preliminary data.</text>
</comment>